<evidence type="ECO:0000259" key="1">
    <source>
        <dbReference type="Pfam" id="PF01575"/>
    </source>
</evidence>
<keyword evidence="3" id="KW-1185">Reference proteome</keyword>
<dbReference type="Gene3D" id="3.10.129.10">
    <property type="entry name" value="Hotdog Thioesterase"/>
    <property type="match status" value="1"/>
</dbReference>
<comment type="caution">
    <text evidence="2">The sequence shown here is derived from an EMBL/GenBank/DDBJ whole genome shotgun (WGS) entry which is preliminary data.</text>
</comment>
<proteinExistence type="predicted"/>
<dbReference type="InterPro" id="IPR052342">
    <property type="entry name" value="MCH/BMMD"/>
</dbReference>
<dbReference type="InterPro" id="IPR029069">
    <property type="entry name" value="HotDog_dom_sf"/>
</dbReference>
<dbReference type="RefSeq" id="WP_376999396.1">
    <property type="nucleotide sequence ID" value="NZ_JBHSLC010000113.1"/>
</dbReference>
<evidence type="ECO:0000313" key="3">
    <source>
        <dbReference type="Proteomes" id="UP001596166"/>
    </source>
</evidence>
<sequence>MTRGMFFEELEEGAHYRSAGVTVTEESVIRFALEWDAQPFHVDREAAATSMFGSLISSGLQTILLTYRMYFQLALLEGTALAGLGIDDVRFLKPVRPGDTLYVDVTVAKLKPSSRPDRGVVTCRLETKNHGGETVLTMGLSALVARRPDGPANGGARSRGVRQP</sequence>
<organism evidence="2 3">
    <name type="scientific">Azospirillum himalayense</name>
    <dbReference type="NCBI Taxonomy" id="654847"/>
    <lineage>
        <taxon>Bacteria</taxon>
        <taxon>Pseudomonadati</taxon>
        <taxon>Pseudomonadota</taxon>
        <taxon>Alphaproteobacteria</taxon>
        <taxon>Rhodospirillales</taxon>
        <taxon>Azospirillaceae</taxon>
        <taxon>Azospirillum</taxon>
    </lineage>
</organism>
<evidence type="ECO:0000313" key="2">
    <source>
        <dbReference type="EMBL" id="MFC5359402.1"/>
    </source>
</evidence>
<dbReference type="Proteomes" id="UP001596166">
    <property type="component" value="Unassembled WGS sequence"/>
</dbReference>
<feature type="domain" description="MaoC-like" evidence="1">
    <location>
        <begin position="15"/>
        <end position="116"/>
    </location>
</feature>
<name>A0ABW0GGY0_9PROT</name>
<dbReference type="Pfam" id="PF01575">
    <property type="entry name" value="MaoC_dehydratas"/>
    <property type="match status" value="1"/>
</dbReference>
<dbReference type="InterPro" id="IPR002539">
    <property type="entry name" value="MaoC-like_dom"/>
</dbReference>
<dbReference type="SUPFAM" id="SSF54637">
    <property type="entry name" value="Thioesterase/thiol ester dehydrase-isomerase"/>
    <property type="match status" value="1"/>
</dbReference>
<accession>A0ABW0GGY0</accession>
<gene>
    <name evidence="2" type="ORF">ACFPMG_30845</name>
</gene>
<reference evidence="3" key="1">
    <citation type="journal article" date="2019" name="Int. J. Syst. Evol. Microbiol.">
        <title>The Global Catalogue of Microorganisms (GCM) 10K type strain sequencing project: providing services to taxonomists for standard genome sequencing and annotation.</title>
        <authorList>
            <consortium name="The Broad Institute Genomics Platform"/>
            <consortium name="The Broad Institute Genome Sequencing Center for Infectious Disease"/>
            <person name="Wu L."/>
            <person name="Ma J."/>
        </authorList>
    </citation>
    <scope>NUCLEOTIDE SEQUENCE [LARGE SCALE GENOMIC DNA]</scope>
    <source>
        <strain evidence="3">CCUG 58760</strain>
    </source>
</reference>
<dbReference type="PANTHER" id="PTHR43664:SF1">
    <property type="entry name" value="BETA-METHYLMALYL-COA DEHYDRATASE"/>
    <property type="match status" value="1"/>
</dbReference>
<protein>
    <submittedName>
        <fullName evidence="2">MaoC family dehydratase</fullName>
    </submittedName>
</protein>
<dbReference type="PANTHER" id="PTHR43664">
    <property type="entry name" value="MONOAMINE OXIDASE-RELATED"/>
    <property type="match status" value="1"/>
</dbReference>
<dbReference type="CDD" id="cd03454">
    <property type="entry name" value="YdeM"/>
    <property type="match status" value="1"/>
</dbReference>
<dbReference type="EMBL" id="JBHSLC010000113">
    <property type="protein sequence ID" value="MFC5359402.1"/>
    <property type="molecule type" value="Genomic_DNA"/>
</dbReference>